<protein>
    <submittedName>
        <fullName evidence="2">Uncharacterized protein</fullName>
    </submittedName>
</protein>
<gene>
    <name evidence="2" type="ORF">H9Q76_03655</name>
</gene>
<feature type="transmembrane region" description="Helical" evidence="1">
    <location>
        <begin position="7"/>
        <end position="26"/>
    </location>
</feature>
<proteinExistence type="predicted"/>
<keyword evidence="1" id="KW-0472">Membrane</keyword>
<dbReference type="RefSeq" id="WP_249321670.1">
    <property type="nucleotide sequence ID" value="NZ_CP060632.1"/>
</dbReference>
<reference evidence="2 3" key="1">
    <citation type="submission" date="2020-08" db="EMBL/GenBank/DDBJ databases">
        <authorList>
            <person name="Liu C."/>
            <person name="Sun Q."/>
        </authorList>
    </citation>
    <scope>NUCLEOTIDE SEQUENCE [LARGE SCALE GENOMIC DNA]</scope>
    <source>
        <strain evidence="2 3">NSJ-4</strain>
    </source>
</reference>
<evidence type="ECO:0000313" key="2">
    <source>
        <dbReference type="EMBL" id="QNM00388.1"/>
    </source>
</evidence>
<organism evidence="2 3">
    <name type="scientific">Wujia chipingensis</name>
    <dbReference type="NCBI Taxonomy" id="2763670"/>
    <lineage>
        <taxon>Bacteria</taxon>
        <taxon>Bacillati</taxon>
        <taxon>Bacillota</taxon>
        <taxon>Clostridia</taxon>
        <taxon>Lachnospirales</taxon>
        <taxon>Lachnospiraceae</taxon>
        <taxon>Wujia</taxon>
    </lineage>
</organism>
<sequence length="140" mass="16619">MNRRYDIFKTMIGIITIGLLILQSYGMAHNRFSWWNIPVSMILLILVVKSVSFMRGWERIWMFVITLFSTIPFNVKMGVNIVDWYFVDIFLVTKIIFRVIVYMSLLSAEEIMMCFVSNIIWPEQKDTFLNEVREEEDGSI</sequence>
<keyword evidence="3" id="KW-1185">Reference proteome</keyword>
<evidence type="ECO:0000313" key="3">
    <source>
        <dbReference type="Proteomes" id="UP000515819"/>
    </source>
</evidence>
<evidence type="ECO:0000256" key="1">
    <source>
        <dbReference type="SAM" id="Phobius"/>
    </source>
</evidence>
<feature type="transmembrane region" description="Helical" evidence="1">
    <location>
        <begin position="32"/>
        <end position="48"/>
    </location>
</feature>
<feature type="transmembrane region" description="Helical" evidence="1">
    <location>
        <begin position="85"/>
        <end position="105"/>
    </location>
</feature>
<keyword evidence="1" id="KW-1133">Transmembrane helix</keyword>
<accession>A0A7G9FPA6</accession>
<dbReference type="Proteomes" id="UP000515819">
    <property type="component" value="Chromosome"/>
</dbReference>
<name>A0A7G9FPA6_9FIRM</name>
<dbReference type="KEGG" id="wcp:H9Q76_03655"/>
<dbReference type="EMBL" id="CP060632">
    <property type="protein sequence ID" value="QNM00388.1"/>
    <property type="molecule type" value="Genomic_DNA"/>
</dbReference>
<dbReference type="AlphaFoldDB" id="A0A7G9FPA6"/>
<feature type="transmembrane region" description="Helical" evidence="1">
    <location>
        <begin position="60"/>
        <end position="79"/>
    </location>
</feature>
<keyword evidence="1" id="KW-0812">Transmembrane</keyword>